<dbReference type="OrthoDB" id="10039910at2759"/>
<dbReference type="AlphaFoldDB" id="A0A814F0N8"/>
<dbReference type="Proteomes" id="UP000663879">
    <property type="component" value="Unassembled WGS sequence"/>
</dbReference>
<gene>
    <name evidence="2" type="ORF">OXX778_LOCUS15339</name>
</gene>
<name>A0A814F0N8_9BILA</name>
<organism evidence="2 3">
    <name type="scientific">Brachionus calyciflorus</name>
    <dbReference type="NCBI Taxonomy" id="104777"/>
    <lineage>
        <taxon>Eukaryota</taxon>
        <taxon>Metazoa</taxon>
        <taxon>Spiralia</taxon>
        <taxon>Gnathifera</taxon>
        <taxon>Rotifera</taxon>
        <taxon>Eurotatoria</taxon>
        <taxon>Monogononta</taxon>
        <taxon>Pseudotrocha</taxon>
        <taxon>Ploima</taxon>
        <taxon>Brachionidae</taxon>
        <taxon>Brachionus</taxon>
    </lineage>
</organism>
<dbReference type="PANTHER" id="PTHR45786">
    <property type="entry name" value="DNA BINDING PROTEIN-LIKE"/>
    <property type="match status" value="1"/>
</dbReference>
<keyword evidence="3" id="KW-1185">Reference proteome</keyword>
<sequence length="517" mass="59567">MKASMVDQNGSLTNDSMKKDHYLYQLMIPSDVDLNCYIDRFNVYEPLNTSVLRSNLPIVNDNFQNIEPVELHPNEQPFDPVAVIEGDGVNENPVVTIEMFSWNGMNQMHLTSSNISQFLIENGLGGNTHWLADDGFSFLNSIRFLFKQFRNLDFILSSILDMFNKVTQAELSQFYPEDCNYDKYQNDLLEYFRTGDRFSTIHNAIIQLAPVLFNVRIYTLENGPSNNLLIKSIGDHEYTDYIIIQMNKPLKMEYYYYSIVTPADFVSTVRITPSTAANPHGSSLFIENVVSSIRVERPKISVCSDSDSTDSDGSKARREKRKKCYHPFVRLYKSYKDRLDEFNGTNQMINTNLRMYLHTNRETGIADLYRANTYTATAGGVQIGAFFTSDTDSFPSHQFVAIQPFRENLNFLYFQNPLVDPLCYPLLFLHGTPGYSGDIPHNRASLLKLLQQYMVDAYVKTERNRLDYIEANQHTLRRDSYTGLTDYLRTVAEEENRDVGSIYILPSTFTGSERYMR</sequence>
<dbReference type="PANTHER" id="PTHR45786:SF74">
    <property type="entry name" value="ATP-DEPENDENT DNA HELICASE"/>
    <property type="match status" value="1"/>
</dbReference>
<evidence type="ECO:0000313" key="2">
    <source>
        <dbReference type="EMBL" id="CAF0979416.1"/>
    </source>
</evidence>
<accession>A0A814F0N8</accession>
<evidence type="ECO:0000313" key="3">
    <source>
        <dbReference type="Proteomes" id="UP000663879"/>
    </source>
</evidence>
<reference evidence="2" key="1">
    <citation type="submission" date="2021-02" db="EMBL/GenBank/DDBJ databases">
        <authorList>
            <person name="Nowell W R."/>
        </authorList>
    </citation>
    <scope>NUCLEOTIDE SEQUENCE</scope>
    <source>
        <strain evidence="2">Ploen Becks lab</strain>
    </source>
</reference>
<evidence type="ECO:0000259" key="1">
    <source>
        <dbReference type="Pfam" id="PF14214"/>
    </source>
</evidence>
<dbReference type="EMBL" id="CAJNOC010003362">
    <property type="protein sequence ID" value="CAF0979416.1"/>
    <property type="molecule type" value="Genomic_DNA"/>
</dbReference>
<dbReference type="InterPro" id="IPR025476">
    <property type="entry name" value="Helitron_helicase-like"/>
</dbReference>
<feature type="domain" description="Helitron helicase-like" evidence="1">
    <location>
        <begin position="446"/>
        <end position="517"/>
    </location>
</feature>
<proteinExistence type="predicted"/>
<protein>
    <recommendedName>
        <fullName evidence="1">Helitron helicase-like domain-containing protein</fullName>
    </recommendedName>
</protein>
<dbReference type="Pfam" id="PF14214">
    <property type="entry name" value="Helitron_like_N"/>
    <property type="match status" value="1"/>
</dbReference>
<comment type="caution">
    <text evidence="2">The sequence shown here is derived from an EMBL/GenBank/DDBJ whole genome shotgun (WGS) entry which is preliminary data.</text>
</comment>